<dbReference type="PROSITE" id="PS51257">
    <property type="entry name" value="PROKAR_LIPOPROTEIN"/>
    <property type="match status" value="1"/>
</dbReference>
<evidence type="ECO:0000313" key="3">
    <source>
        <dbReference type="Proteomes" id="UP000307702"/>
    </source>
</evidence>
<dbReference type="Proteomes" id="UP000307702">
    <property type="component" value="Unassembled WGS sequence"/>
</dbReference>
<dbReference type="InterPro" id="IPR004864">
    <property type="entry name" value="LEA_2"/>
</dbReference>
<dbReference type="AlphaFoldDB" id="A0A8H2JKP2"/>
<comment type="caution">
    <text evidence="2">The sequence shown here is derived from an EMBL/GenBank/DDBJ whole genome shotgun (WGS) entry which is preliminary data.</text>
</comment>
<dbReference type="SUPFAM" id="SSF117070">
    <property type="entry name" value="LEA14-like"/>
    <property type="match status" value="1"/>
</dbReference>
<protein>
    <submittedName>
        <fullName evidence="2">LEA type 2 family protein</fullName>
    </submittedName>
</protein>
<dbReference type="Gene3D" id="2.60.40.1820">
    <property type="match status" value="1"/>
</dbReference>
<dbReference type="Pfam" id="PF03168">
    <property type="entry name" value="LEA_2"/>
    <property type="match status" value="1"/>
</dbReference>
<evidence type="ECO:0000313" key="2">
    <source>
        <dbReference type="EMBL" id="TMM45057.1"/>
    </source>
</evidence>
<accession>A0A8H2JKP2</accession>
<gene>
    <name evidence="2" type="ORF">FCS21_09800</name>
</gene>
<proteinExistence type="predicted"/>
<name>A0A8H2JKP2_9GAMM</name>
<dbReference type="EMBL" id="SZVP01000008">
    <property type="protein sequence ID" value="TMM45057.1"/>
    <property type="molecule type" value="Genomic_DNA"/>
</dbReference>
<dbReference type="OrthoDB" id="6196336at2"/>
<reference evidence="2 3" key="1">
    <citation type="submission" date="2019-05" db="EMBL/GenBank/DDBJ databases">
        <title>Colwellia ponticola sp. nov., isolated from seawater.</title>
        <authorList>
            <person name="Yoon J.-H."/>
        </authorList>
    </citation>
    <scope>NUCLEOTIDE SEQUENCE [LARGE SCALE GENOMIC DNA]</scope>
    <source>
        <strain evidence="2 3">OISW-25</strain>
    </source>
</reference>
<keyword evidence="3" id="KW-1185">Reference proteome</keyword>
<evidence type="ECO:0000259" key="1">
    <source>
        <dbReference type="SMART" id="SM00769"/>
    </source>
</evidence>
<dbReference type="SMART" id="SM00769">
    <property type="entry name" value="WHy"/>
    <property type="match status" value="1"/>
</dbReference>
<feature type="domain" description="Water stress and hypersensitive response" evidence="1">
    <location>
        <begin position="36"/>
        <end position="155"/>
    </location>
</feature>
<dbReference type="InterPro" id="IPR013990">
    <property type="entry name" value="WHy-dom"/>
</dbReference>
<dbReference type="GO" id="GO:0009269">
    <property type="term" value="P:response to desiccation"/>
    <property type="evidence" value="ECO:0007669"/>
    <property type="project" value="InterPro"/>
</dbReference>
<organism evidence="2 3">
    <name type="scientific">Colwellia ponticola</name>
    <dbReference type="NCBI Taxonomy" id="2304625"/>
    <lineage>
        <taxon>Bacteria</taxon>
        <taxon>Pseudomonadati</taxon>
        <taxon>Pseudomonadota</taxon>
        <taxon>Gammaproteobacteria</taxon>
        <taxon>Alteromonadales</taxon>
        <taxon>Colwelliaceae</taxon>
        <taxon>Colwellia</taxon>
    </lineage>
</organism>
<dbReference type="RefSeq" id="WP_138622876.1">
    <property type="nucleotide sequence ID" value="NZ_SZVP01000008.1"/>
</dbReference>
<sequence length="161" mass="17458">MIIAKSLAKQFSFITAILFLLSGCATMQLNYQDPSVELISFKMLPAKGFEQNFEIGLKLTNPNNFELPLNGISYQLSVAGSTLAHGVANNIPTASAYGESRFIVPLSTSLLTGIKVIKALMDSQGQEVSYQLKADLDIDIPLIPTITIIEKGLIPFAHKSL</sequence>